<keyword evidence="2" id="KW-0812">Transmembrane</keyword>
<evidence type="ECO:0000256" key="4">
    <source>
        <dbReference type="ARBA" id="ARBA00023136"/>
    </source>
</evidence>
<dbReference type="STRING" id="1579979.WM2015_935"/>
<accession>A0A0K0XUM4</accession>
<gene>
    <name evidence="5" type="ORF">WM2015_935</name>
</gene>
<evidence type="ECO:0000256" key="3">
    <source>
        <dbReference type="ARBA" id="ARBA00022989"/>
    </source>
</evidence>
<protein>
    <submittedName>
        <fullName evidence="5">Metallopeptidase</fullName>
    </submittedName>
</protein>
<dbReference type="PANTHER" id="PTHR30168">
    <property type="entry name" value="PUTATIVE MEMBRANE PROTEIN YPFJ"/>
    <property type="match status" value="1"/>
</dbReference>
<keyword evidence="3" id="KW-1133">Transmembrane helix</keyword>
<dbReference type="SUPFAM" id="SSF55486">
    <property type="entry name" value="Metalloproteases ('zincins'), catalytic domain"/>
    <property type="match status" value="1"/>
</dbReference>
<dbReference type="Proteomes" id="UP000066624">
    <property type="component" value="Chromosome"/>
</dbReference>
<dbReference type="PATRIC" id="fig|1579979.3.peg.957"/>
<dbReference type="PANTHER" id="PTHR30168:SF0">
    <property type="entry name" value="INNER MEMBRANE PROTEIN"/>
    <property type="match status" value="1"/>
</dbReference>
<sequence length="286" mass="31454">MKWQRARRSSNVEDRRGRRLAAGGGLGLGGIAIVVVISLVLGKNPMEMLGLVQQFTAGTASQTSSAPSQPIDDEASRFVASILGETEDVWTELFRQQGQRYEPARLVLFSDQVRSACGTASSAVGPFYCPGDRQVYIDLGFFEQMRTRLGGGGDFAEAYVIAHEVGHHIQTLIGVSQRVNDARRRGQNVEGDGGLLVRQELQADCFSGVWAHHAQQRHDWLEPGDIEEALNTAAAIGDDRLQRQSRGSVVPDSFTHGTSEQRVRWFRTGFDSGDFQRCDTFAATRL</sequence>
<dbReference type="KEGG" id="wma:WM2015_935"/>
<keyword evidence="4" id="KW-0472">Membrane</keyword>
<evidence type="ECO:0000256" key="1">
    <source>
        <dbReference type="ARBA" id="ARBA00004167"/>
    </source>
</evidence>
<dbReference type="OrthoDB" id="9774900at2"/>
<proteinExistence type="predicted"/>
<evidence type="ECO:0000256" key="2">
    <source>
        <dbReference type="ARBA" id="ARBA00022692"/>
    </source>
</evidence>
<comment type="subcellular location">
    <subcellularLocation>
        <location evidence="1">Membrane</location>
        <topology evidence="1">Single-pass membrane protein</topology>
    </subcellularLocation>
</comment>
<evidence type="ECO:0000313" key="5">
    <source>
        <dbReference type="EMBL" id="AKS41316.1"/>
    </source>
</evidence>
<dbReference type="AlphaFoldDB" id="A0A0K0XUM4"/>
<dbReference type="RefSeq" id="WP_049724957.1">
    <property type="nucleotide sequence ID" value="NZ_CP012154.1"/>
</dbReference>
<name>A0A0K0XUM4_9GAMM</name>
<dbReference type="GO" id="GO:0016020">
    <property type="term" value="C:membrane"/>
    <property type="evidence" value="ECO:0007669"/>
    <property type="project" value="UniProtKB-SubCell"/>
</dbReference>
<organism evidence="5 6">
    <name type="scientific">Wenzhouxiangella marina</name>
    <dbReference type="NCBI Taxonomy" id="1579979"/>
    <lineage>
        <taxon>Bacteria</taxon>
        <taxon>Pseudomonadati</taxon>
        <taxon>Pseudomonadota</taxon>
        <taxon>Gammaproteobacteria</taxon>
        <taxon>Chromatiales</taxon>
        <taxon>Wenzhouxiangellaceae</taxon>
        <taxon>Wenzhouxiangella</taxon>
    </lineage>
</organism>
<reference evidence="5 6" key="1">
    <citation type="submission" date="2015-07" db="EMBL/GenBank/DDBJ databases">
        <authorList>
            <person name="Noorani M."/>
        </authorList>
    </citation>
    <scope>NUCLEOTIDE SEQUENCE [LARGE SCALE GENOMIC DNA]</scope>
    <source>
        <strain evidence="5 6">KCTC 42284</strain>
    </source>
</reference>
<keyword evidence="6" id="KW-1185">Reference proteome</keyword>
<dbReference type="InterPro" id="IPR007343">
    <property type="entry name" value="Uncharacterised_pept_Zn_put"/>
</dbReference>
<dbReference type="EMBL" id="CP012154">
    <property type="protein sequence ID" value="AKS41316.1"/>
    <property type="molecule type" value="Genomic_DNA"/>
</dbReference>
<dbReference type="Pfam" id="PF04228">
    <property type="entry name" value="Zn_peptidase"/>
    <property type="match status" value="1"/>
</dbReference>
<evidence type="ECO:0000313" key="6">
    <source>
        <dbReference type="Proteomes" id="UP000066624"/>
    </source>
</evidence>